<dbReference type="PRINTS" id="PR01021">
    <property type="entry name" value="OMPADOMAIN"/>
</dbReference>
<keyword evidence="2" id="KW-0472">Membrane</keyword>
<evidence type="ECO:0000256" key="3">
    <source>
        <dbReference type="ARBA" id="ARBA00023237"/>
    </source>
</evidence>
<reference evidence="6" key="1">
    <citation type="submission" date="2019-08" db="EMBL/GenBank/DDBJ databases">
        <authorList>
            <person name="Kucharzyk K."/>
            <person name="Murdoch R.W."/>
            <person name="Higgins S."/>
            <person name="Loffler F."/>
        </authorList>
    </citation>
    <scope>NUCLEOTIDE SEQUENCE</scope>
</reference>
<organism evidence="6">
    <name type="scientific">bioreactor metagenome</name>
    <dbReference type="NCBI Taxonomy" id="1076179"/>
    <lineage>
        <taxon>unclassified sequences</taxon>
        <taxon>metagenomes</taxon>
        <taxon>ecological metagenomes</taxon>
    </lineage>
</organism>
<comment type="subcellular location">
    <subcellularLocation>
        <location evidence="1">Cell outer membrane</location>
    </subcellularLocation>
</comment>
<keyword evidence="6" id="KW-0449">Lipoprotein</keyword>
<evidence type="ECO:0000256" key="4">
    <source>
        <dbReference type="SAM" id="MobiDB-lite"/>
    </source>
</evidence>
<dbReference type="Pfam" id="PF00691">
    <property type="entry name" value="OmpA"/>
    <property type="match status" value="1"/>
</dbReference>
<dbReference type="PANTHER" id="PTHR30329">
    <property type="entry name" value="STATOR ELEMENT OF FLAGELLAR MOTOR COMPLEX"/>
    <property type="match status" value="1"/>
</dbReference>
<dbReference type="InterPro" id="IPR006664">
    <property type="entry name" value="OMP_bac"/>
</dbReference>
<dbReference type="EMBL" id="VSSQ01070949">
    <property type="protein sequence ID" value="MPN22663.1"/>
    <property type="molecule type" value="Genomic_DNA"/>
</dbReference>
<dbReference type="GO" id="GO:0009279">
    <property type="term" value="C:cell outer membrane"/>
    <property type="evidence" value="ECO:0007669"/>
    <property type="project" value="UniProtKB-SubCell"/>
</dbReference>
<feature type="domain" description="OmpA-like" evidence="5">
    <location>
        <begin position="1"/>
        <end position="76"/>
    </location>
</feature>
<feature type="region of interest" description="Disordered" evidence="4">
    <location>
        <begin position="44"/>
        <end position="64"/>
    </location>
</feature>
<accession>A0A645GFY5</accession>
<dbReference type="SUPFAM" id="SSF103088">
    <property type="entry name" value="OmpA-like"/>
    <property type="match status" value="1"/>
</dbReference>
<evidence type="ECO:0000259" key="5">
    <source>
        <dbReference type="PROSITE" id="PS51123"/>
    </source>
</evidence>
<sequence>MKVKIIGHTDSDGDDTKNMELSRRRAAAVKSELVSTFGIDASRMDTEGAGESKPIVANDTPANKAQNRRVEFVKTN</sequence>
<dbReference type="InterPro" id="IPR036737">
    <property type="entry name" value="OmpA-like_sf"/>
</dbReference>
<evidence type="ECO:0000256" key="1">
    <source>
        <dbReference type="ARBA" id="ARBA00004442"/>
    </source>
</evidence>
<comment type="caution">
    <text evidence="6">The sequence shown here is derived from an EMBL/GenBank/DDBJ whole genome shotgun (WGS) entry which is preliminary data.</text>
</comment>
<dbReference type="PANTHER" id="PTHR30329:SF21">
    <property type="entry name" value="LIPOPROTEIN YIAD-RELATED"/>
    <property type="match status" value="1"/>
</dbReference>
<keyword evidence="3" id="KW-0998">Cell outer membrane</keyword>
<dbReference type="InterPro" id="IPR006665">
    <property type="entry name" value="OmpA-like"/>
</dbReference>
<protein>
    <submittedName>
        <fullName evidence="6">Putative lipoprotein YiaD</fullName>
    </submittedName>
</protein>
<name>A0A645GFY5_9ZZZZ</name>
<dbReference type="CDD" id="cd07185">
    <property type="entry name" value="OmpA_C-like"/>
    <property type="match status" value="1"/>
</dbReference>
<dbReference type="Gene3D" id="3.30.1330.60">
    <property type="entry name" value="OmpA-like domain"/>
    <property type="match status" value="1"/>
</dbReference>
<dbReference type="AlphaFoldDB" id="A0A645GFY5"/>
<dbReference type="InterPro" id="IPR050330">
    <property type="entry name" value="Bact_OuterMem_StrucFunc"/>
</dbReference>
<evidence type="ECO:0000313" key="6">
    <source>
        <dbReference type="EMBL" id="MPN22663.1"/>
    </source>
</evidence>
<gene>
    <name evidence="6" type="primary">yiaD_11</name>
    <name evidence="6" type="ORF">SDC9_170046</name>
</gene>
<evidence type="ECO:0000256" key="2">
    <source>
        <dbReference type="ARBA" id="ARBA00023136"/>
    </source>
</evidence>
<dbReference type="PROSITE" id="PS51123">
    <property type="entry name" value="OMPA_2"/>
    <property type="match status" value="1"/>
</dbReference>
<proteinExistence type="predicted"/>